<dbReference type="Proteomes" id="UP000184501">
    <property type="component" value="Unassembled WGS sequence"/>
</dbReference>
<gene>
    <name evidence="3" type="ORF">SAMN05444320_107240</name>
</gene>
<dbReference type="InterPro" id="IPR009003">
    <property type="entry name" value="Peptidase_S1_PA"/>
</dbReference>
<dbReference type="Gene3D" id="1.25.40.10">
    <property type="entry name" value="Tetratricopeptide repeat domain"/>
    <property type="match status" value="3"/>
</dbReference>
<evidence type="ECO:0000313" key="4">
    <source>
        <dbReference type="Proteomes" id="UP000184501"/>
    </source>
</evidence>
<reference evidence="3 4" key="1">
    <citation type="submission" date="2016-11" db="EMBL/GenBank/DDBJ databases">
        <authorList>
            <person name="Jaros S."/>
            <person name="Januszkiewicz K."/>
            <person name="Wedrychowicz H."/>
        </authorList>
    </citation>
    <scope>NUCLEOTIDE SEQUENCE [LARGE SCALE GENOMIC DNA]</scope>
    <source>
        <strain evidence="3 4">DSM 44523</strain>
    </source>
</reference>
<organism evidence="3 4">
    <name type="scientific">Streptoalloteichus hindustanus</name>
    <dbReference type="NCBI Taxonomy" id="2017"/>
    <lineage>
        <taxon>Bacteria</taxon>
        <taxon>Bacillati</taxon>
        <taxon>Actinomycetota</taxon>
        <taxon>Actinomycetes</taxon>
        <taxon>Pseudonocardiales</taxon>
        <taxon>Pseudonocardiaceae</taxon>
        <taxon>Streptoalloteichus</taxon>
    </lineage>
</organism>
<dbReference type="Pfam" id="PF24883">
    <property type="entry name" value="NPHP3_N"/>
    <property type="match status" value="1"/>
</dbReference>
<dbReference type="InterPro" id="IPR011990">
    <property type="entry name" value="TPR-like_helical_dom_sf"/>
</dbReference>
<protein>
    <submittedName>
        <fullName evidence="3">Trypsin-like peptidase domain-containing protein</fullName>
    </submittedName>
</protein>
<dbReference type="SUPFAM" id="SSF50494">
    <property type="entry name" value="Trypsin-like serine proteases"/>
    <property type="match status" value="1"/>
</dbReference>
<sequence>MNAAGAAAGQIAEILVGADGAPRRRGSGYRVAPDTVLTAAHVIDGAASVRVRFDADLPTEWTTDVVSSWVDRHFDIAVLSIAPRTAEPPVVRPRFGRIGADRAAVLAVRSVGFPRFKLKRSDPPADPAGWYRDSHQADGVAPVLSNRRQGTLEVTVPAPAADPDPHASPWEGMSGAAVWADERIVGVITEHHRSDGLGRLAAARLDLALAGLDDERRAELHALLGLPDVLPDVVPPSTGARVRGAYQAQVRDIAPDELVGREAELDELVTFCAGDQPYAWWQAGPWAGKTALLSWFVLHPPAGVDPVSFFVTARLANQSDRDACATALIHQLAALTGEPADTPLLAGAQRGTLLRLLGDAASRAREAGRRVLLVIDGLDEDRSVGGSIAELLPRRPPPEVRVLVAGRPHPSLPNDVPCDHPLRRVTARRLDVSAHARDMERTAVQELNLLLAGDHLHRDVLGLITAAGGGLTLADLEHLTARSRFEIEPLLGGLFGRTVRSRGAPGPGRPDERVYLFAHETLRLTAEQRYGAALAAYRDRLHDWARTYQRKGWPADTPQYLMRHYSGMLASVEDQPRLVTCGTDRARHHRMRALTGGDALALGEIDVAQRLILAQPHPDLTSLVRLTAYRDHLTGHYSFIPDELPAAWARIGQFAHAEALVSSITDRGKRTKAWCALVKAVAAAGDRERAAQWADEAEAVIKQATDLFQVSALAELAESVAVGGDRERAARLVAEAEALTGPTTSPGAPTWRLAELAAAVVDGGDPALVARLVDEAETRVRKTVQPLERVGMSIRLVELVALSGDRERAARLTREAQTLVEQIAEPYHRQHSMRELVAAVVAGGDYERARALAGQISSPYERANALARLAAAAVPHGERAAWLLAEADVLARQVVDPQARTQVLPVLVEVVAACGDRGRAARWAGESQELIRRSGSPYRESVMGAIAAAVAAGGDHDLAEALAGQVTDRVPRAWALIRVATAVAARGDHDRAARLLVRAEEPDDQVGITDKFLVVHLVEALAVGGDHGRAALMADAAEALIRREADPGVRDLLLPELAAAVAVCGDGDRAEALVWQISHLDVRILVRLVALAAAGGDHGRVTRLTHLTESFTGTLPDLHQRVEVLAGLALAVAGYHDQPARLVAVAQALIGRITDRGQWEAALAGFVAAVAVTGDHHRAEALTFQITDPHHRISALTRLAEVAAAGGDRGRAVRLVGAAAALVGQIAESPPQRREWVLNLLVTAASAAGDHARAETLIGQLPDPRARADALARLAGSIAEAGRRSAPAPGPDHDPTPLMTRARHLLARALTSGSWGIAPGVLITPSWGEFVIGLALVDPTAAAALADDLRARWNLDALAAETARSRPRRDLTT</sequence>
<dbReference type="Gene3D" id="2.40.10.10">
    <property type="entry name" value="Trypsin-like serine proteases"/>
    <property type="match status" value="1"/>
</dbReference>
<evidence type="ECO:0000313" key="3">
    <source>
        <dbReference type="EMBL" id="SHG26468.1"/>
    </source>
</evidence>
<evidence type="ECO:0000259" key="2">
    <source>
        <dbReference type="Pfam" id="PF24883"/>
    </source>
</evidence>
<dbReference type="OrthoDB" id="3261206at2"/>
<dbReference type="RefSeq" id="WP_073486685.1">
    <property type="nucleotide sequence ID" value="NZ_FQVN01000007.1"/>
</dbReference>
<accession>A0A1M5IDN1</accession>
<keyword evidence="1" id="KW-0677">Repeat</keyword>
<keyword evidence="4" id="KW-1185">Reference proteome</keyword>
<proteinExistence type="predicted"/>
<dbReference type="EMBL" id="FQVN01000007">
    <property type="protein sequence ID" value="SHG26468.1"/>
    <property type="molecule type" value="Genomic_DNA"/>
</dbReference>
<evidence type="ECO:0000256" key="1">
    <source>
        <dbReference type="ARBA" id="ARBA00022737"/>
    </source>
</evidence>
<name>A0A1M5IDN1_STRHI</name>
<feature type="domain" description="Nephrocystin 3-like N-terminal" evidence="2">
    <location>
        <begin position="275"/>
        <end position="407"/>
    </location>
</feature>
<dbReference type="InterPro" id="IPR043504">
    <property type="entry name" value="Peptidase_S1_PA_chymotrypsin"/>
</dbReference>
<dbReference type="STRING" id="2017.SAMN05444320_107240"/>
<dbReference type="Pfam" id="PF13365">
    <property type="entry name" value="Trypsin_2"/>
    <property type="match status" value="1"/>
</dbReference>
<dbReference type="InterPro" id="IPR056884">
    <property type="entry name" value="NPHP3-like_N"/>
</dbReference>